<keyword evidence="2" id="KW-1185">Reference proteome</keyword>
<reference evidence="1 2" key="1">
    <citation type="submission" date="2021-06" db="EMBL/GenBank/DDBJ databases">
        <authorList>
            <person name="Kallberg Y."/>
            <person name="Tangrot J."/>
            <person name="Rosling A."/>
        </authorList>
    </citation>
    <scope>NUCLEOTIDE SEQUENCE [LARGE SCALE GENOMIC DNA]</scope>
    <source>
        <strain evidence="1 2">120-4 pot B 10/14</strain>
    </source>
</reference>
<sequence length="331" mass="38545">MRPITNCEKEVIEEWISEQGISEQDHKIHFSATNIDTNHNPDFLLQHISLSKNGHKLSNEPKKLNTFYELWLNNKIPADERKQAEHLYVYSKCQCINPFQPVNYQSTTSAKPSASVSEFRCQRCDDDQDNQSYAPNYKFYSSILEGELDLNDFVNLRKLHIIGAKDEDMQQKLTTLKVDNCAKLTDITINYTTLGRLSLGSKPKFNSANFFGNKTLVFCDFLLKNQVERLTNMILTAKEVNFVDLKFAIKKNNEENFKHQLQVFKSNLDMKNLLWLESFLKDLQEILQLSEVLTTEEIQDILNKTRETNELKTQLNKLGKLLTTIEKKWHL</sequence>
<gene>
    <name evidence="1" type="ORF">GMARGA_LOCUS10312</name>
</gene>
<protein>
    <submittedName>
        <fullName evidence="1">37977_t:CDS:1</fullName>
    </submittedName>
</protein>
<dbReference type="Proteomes" id="UP000789901">
    <property type="component" value="Unassembled WGS sequence"/>
</dbReference>
<dbReference type="EMBL" id="CAJVQB010005738">
    <property type="protein sequence ID" value="CAG8669011.1"/>
    <property type="molecule type" value="Genomic_DNA"/>
</dbReference>
<proteinExistence type="predicted"/>
<evidence type="ECO:0000313" key="1">
    <source>
        <dbReference type="EMBL" id="CAG8669011.1"/>
    </source>
</evidence>
<comment type="caution">
    <text evidence="1">The sequence shown here is derived from an EMBL/GenBank/DDBJ whole genome shotgun (WGS) entry which is preliminary data.</text>
</comment>
<evidence type="ECO:0000313" key="2">
    <source>
        <dbReference type="Proteomes" id="UP000789901"/>
    </source>
</evidence>
<organism evidence="1 2">
    <name type="scientific">Gigaspora margarita</name>
    <dbReference type="NCBI Taxonomy" id="4874"/>
    <lineage>
        <taxon>Eukaryota</taxon>
        <taxon>Fungi</taxon>
        <taxon>Fungi incertae sedis</taxon>
        <taxon>Mucoromycota</taxon>
        <taxon>Glomeromycotina</taxon>
        <taxon>Glomeromycetes</taxon>
        <taxon>Diversisporales</taxon>
        <taxon>Gigasporaceae</taxon>
        <taxon>Gigaspora</taxon>
    </lineage>
</organism>
<name>A0ABN7USY0_GIGMA</name>
<accession>A0ABN7USY0</accession>